<evidence type="ECO:0008006" key="4">
    <source>
        <dbReference type="Google" id="ProtNLM"/>
    </source>
</evidence>
<organism evidence="2 3">
    <name type="scientific">Mannheimia haemolytica</name>
    <name type="common">Pasteurella haemolytica</name>
    <dbReference type="NCBI Taxonomy" id="75985"/>
    <lineage>
        <taxon>Bacteria</taxon>
        <taxon>Pseudomonadati</taxon>
        <taxon>Pseudomonadota</taxon>
        <taxon>Gammaproteobacteria</taxon>
        <taxon>Pasteurellales</taxon>
        <taxon>Pasteurellaceae</taxon>
        <taxon>Mannheimia</taxon>
    </lineage>
</organism>
<keyword evidence="1" id="KW-0472">Membrane</keyword>
<dbReference type="AlphaFoldDB" id="A0A378NBX1"/>
<name>A0A378NBX1_MANHA</name>
<keyword evidence="1" id="KW-1133">Transmembrane helix</keyword>
<evidence type="ECO:0000313" key="3">
    <source>
        <dbReference type="Proteomes" id="UP000254031"/>
    </source>
</evidence>
<reference evidence="2 3" key="1">
    <citation type="submission" date="2018-06" db="EMBL/GenBank/DDBJ databases">
        <authorList>
            <consortium name="Pathogen Informatics"/>
            <person name="Doyle S."/>
        </authorList>
    </citation>
    <scope>NUCLEOTIDE SEQUENCE [LARGE SCALE GENOMIC DNA]</scope>
    <source>
        <strain evidence="2 3">NCTC9380</strain>
    </source>
</reference>
<sequence length="223" mass="24877">MFKFKKQSNQSSSNQENNKISIADELDKLVSLKEKGILSELEFEKEKDKLLNGAKYQAQQPTFIIQNSASSSSSASATAVVKRSGCLSSIIKALLALFVIFLILDFIAWSSGNKTASEVKAKQLISDKQCNQLIKDLIYHKHAQDICLVEAKLGEFNSNLNGDSFAEYSTRNGCPQLPENVAYKLQEETSLNFINALKSSPSKVEFCKKELPYFKKLVQKYAS</sequence>
<dbReference type="Proteomes" id="UP000254031">
    <property type="component" value="Unassembled WGS sequence"/>
</dbReference>
<evidence type="ECO:0000256" key="1">
    <source>
        <dbReference type="SAM" id="Phobius"/>
    </source>
</evidence>
<proteinExistence type="predicted"/>
<dbReference type="EMBL" id="UGPL01000006">
    <property type="protein sequence ID" value="STY65225.1"/>
    <property type="molecule type" value="Genomic_DNA"/>
</dbReference>
<evidence type="ECO:0000313" key="2">
    <source>
        <dbReference type="EMBL" id="STY65225.1"/>
    </source>
</evidence>
<keyword evidence="1" id="KW-0812">Transmembrane</keyword>
<dbReference type="RefSeq" id="WP_006252055.1">
    <property type="nucleotide sequence ID" value="NZ_CP017484.1"/>
</dbReference>
<feature type="transmembrane region" description="Helical" evidence="1">
    <location>
        <begin position="90"/>
        <end position="109"/>
    </location>
</feature>
<gene>
    <name evidence="2" type="ORF">NCTC9380_00483</name>
</gene>
<protein>
    <recommendedName>
        <fullName evidence="4">SHOCT domain-containing protein</fullName>
    </recommendedName>
</protein>
<accession>A0A378NBX1</accession>